<reference evidence="2 3" key="1">
    <citation type="submission" date="2018-06" db="EMBL/GenBank/DDBJ databases">
        <title>Whole genome sequencing of Candida tropicalis (genome annotated by CSBL at Korea University).</title>
        <authorList>
            <person name="Ahn J."/>
        </authorList>
    </citation>
    <scope>NUCLEOTIDE SEQUENCE [LARGE SCALE GENOMIC DNA]</scope>
    <source>
        <strain evidence="2 3">ATCC 20962</strain>
    </source>
</reference>
<feature type="compositionally biased region" description="Acidic residues" evidence="1">
    <location>
        <begin position="1"/>
        <end position="10"/>
    </location>
</feature>
<evidence type="ECO:0000313" key="2">
    <source>
        <dbReference type="EMBL" id="RCK60985.1"/>
    </source>
</evidence>
<sequence>MQKEGDEENEESRKTLKQQLSENRARRFQEYQTRVQSKNSTFLLDEKAARFYEGLRQKELEKDELAKQRRALEQRRAEQAKEQQRALAKKKSLGIGKPSKTIRILKKPKVVDDDDKVAAAAESSDKEKKPKPTTSSIVSGYSSSDEDDD</sequence>
<gene>
    <name evidence="2" type="ORF">Cantr_08653</name>
</gene>
<evidence type="ECO:0008006" key="4">
    <source>
        <dbReference type="Google" id="ProtNLM"/>
    </source>
</evidence>
<feature type="region of interest" description="Disordered" evidence="1">
    <location>
        <begin position="1"/>
        <end position="32"/>
    </location>
</feature>
<dbReference type="OrthoDB" id="4026176at2759"/>
<dbReference type="Proteomes" id="UP000253472">
    <property type="component" value="Unassembled WGS sequence"/>
</dbReference>
<keyword evidence="3" id="KW-1185">Reference proteome</keyword>
<dbReference type="STRING" id="5486.A0A367Y541"/>
<accession>A0A367Y541</accession>
<dbReference type="EMBL" id="QLNQ01000026">
    <property type="protein sequence ID" value="RCK60985.1"/>
    <property type="molecule type" value="Genomic_DNA"/>
</dbReference>
<organism evidence="2 3">
    <name type="scientific">Candida viswanathii</name>
    <dbReference type="NCBI Taxonomy" id="5486"/>
    <lineage>
        <taxon>Eukaryota</taxon>
        <taxon>Fungi</taxon>
        <taxon>Dikarya</taxon>
        <taxon>Ascomycota</taxon>
        <taxon>Saccharomycotina</taxon>
        <taxon>Pichiomycetes</taxon>
        <taxon>Debaryomycetaceae</taxon>
        <taxon>Candida/Lodderomyces clade</taxon>
        <taxon>Candida</taxon>
    </lineage>
</organism>
<proteinExistence type="predicted"/>
<dbReference type="AlphaFoldDB" id="A0A367Y541"/>
<evidence type="ECO:0000256" key="1">
    <source>
        <dbReference type="SAM" id="MobiDB-lite"/>
    </source>
</evidence>
<feature type="compositionally biased region" description="Basic and acidic residues" evidence="1">
    <location>
        <begin position="71"/>
        <end position="84"/>
    </location>
</feature>
<name>A0A367Y541_9ASCO</name>
<comment type="caution">
    <text evidence="2">The sequence shown here is derived from an EMBL/GenBank/DDBJ whole genome shotgun (WGS) entry which is preliminary data.</text>
</comment>
<protein>
    <recommendedName>
        <fullName evidence="4">FAM192A/Fyv6 N-terminal domain-containing protein</fullName>
    </recommendedName>
</protein>
<feature type="region of interest" description="Disordered" evidence="1">
    <location>
        <begin position="71"/>
        <end position="100"/>
    </location>
</feature>
<feature type="region of interest" description="Disordered" evidence="1">
    <location>
        <begin position="113"/>
        <end position="149"/>
    </location>
</feature>
<evidence type="ECO:0000313" key="3">
    <source>
        <dbReference type="Proteomes" id="UP000253472"/>
    </source>
</evidence>